<evidence type="ECO:0000313" key="2">
    <source>
        <dbReference type="EMBL" id="TFL07803.1"/>
    </source>
</evidence>
<feature type="transmembrane region" description="Helical" evidence="1">
    <location>
        <begin position="115"/>
        <end position="143"/>
    </location>
</feature>
<reference evidence="2 3" key="1">
    <citation type="journal article" date="2019" name="Nat. Ecol. Evol.">
        <title>Megaphylogeny resolves global patterns of mushroom evolution.</title>
        <authorList>
            <person name="Varga T."/>
            <person name="Krizsan K."/>
            <person name="Foldi C."/>
            <person name="Dima B."/>
            <person name="Sanchez-Garcia M."/>
            <person name="Sanchez-Ramirez S."/>
            <person name="Szollosi G.J."/>
            <person name="Szarkandi J.G."/>
            <person name="Papp V."/>
            <person name="Albert L."/>
            <person name="Andreopoulos W."/>
            <person name="Angelini C."/>
            <person name="Antonin V."/>
            <person name="Barry K.W."/>
            <person name="Bougher N.L."/>
            <person name="Buchanan P."/>
            <person name="Buyck B."/>
            <person name="Bense V."/>
            <person name="Catcheside P."/>
            <person name="Chovatia M."/>
            <person name="Cooper J."/>
            <person name="Damon W."/>
            <person name="Desjardin D."/>
            <person name="Finy P."/>
            <person name="Geml J."/>
            <person name="Haridas S."/>
            <person name="Hughes K."/>
            <person name="Justo A."/>
            <person name="Karasinski D."/>
            <person name="Kautmanova I."/>
            <person name="Kiss B."/>
            <person name="Kocsube S."/>
            <person name="Kotiranta H."/>
            <person name="LaButti K.M."/>
            <person name="Lechner B.E."/>
            <person name="Liimatainen K."/>
            <person name="Lipzen A."/>
            <person name="Lukacs Z."/>
            <person name="Mihaltcheva S."/>
            <person name="Morgado L.N."/>
            <person name="Niskanen T."/>
            <person name="Noordeloos M.E."/>
            <person name="Ohm R.A."/>
            <person name="Ortiz-Santana B."/>
            <person name="Ovrebo C."/>
            <person name="Racz N."/>
            <person name="Riley R."/>
            <person name="Savchenko A."/>
            <person name="Shiryaev A."/>
            <person name="Soop K."/>
            <person name="Spirin V."/>
            <person name="Szebenyi C."/>
            <person name="Tomsovsky M."/>
            <person name="Tulloss R.E."/>
            <person name="Uehling J."/>
            <person name="Grigoriev I.V."/>
            <person name="Vagvolgyi C."/>
            <person name="Papp T."/>
            <person name="Martin F.M."/>
            <person name="Miettinen O."/>
            <person name="Hibbett D.S."/>
            <person name="Nagy L.G."/>
        </authorList>
    </citation>
    <scope>NUCLEOTIDE SEQUENCE [LARGE SCALE GENOMIC DNA]</scope>
    <source>
        <strain evidence="2 3">CBS 309.79</strain>
    </source>
</reference>
<dbReference type="OrthoDB" id="3346251at2759"/>
<proteinExistence type="predicted"/>
<name>A0A5C3R0L7_9AGAR</name>
<feature type="transmembrane region" description="Helical" evidence="1">
    <location>
        <begin position="281"/>
        <end position="298"/>
    </location>
</feature>
<organism evidence="2 3">
    <name type="scientific">Pterulicium gracile</name>
    <dbReference type="NCBI Taxonomy" id="1884261"/>
    <lineage>
        <taxon>Eukaryota</taxon>
        <taxon>Fungi</taxon>
        <taxon>Dikarya</taxon>
        <taxon>Basidiomycota</taxon>
        <taxon>Agaricomycotina</taxon>
        <taxon>Agaricomycetes</taxon>
        <taxon>Agaricomycetidae</taxon>
        <taxon>Agaricales</taxon>
        <taxon>Pleurotineae</taxon>
        <taxon>Pterulaceae</taxon>
        <taxon>Pterulicium</taxon>
    </lineage>
</organism>
<sequence>MGYSPSPGQGASSSSMVWGENSITHLILMMMNSAVLSPIKTSRDWEFFAPVALCLLSLLSSRSPGITRMSEDAPDAVAAYLRISALSVALFEWARTLPTVLSIYNEQRRARRITVTGASLFLLRQSCILALALSNGGFFGAFTSSTCRWYYILPPIAKILVAAISQGILGIRASKLSRRSRQAGVLLTVFYVATVVLQATPTLFGRHPIIDENRGTYTYCVPARLPNERPILGGPYTFYAVAISYDIIVTGVSIYFLMVYKRCTKDPLMKRISSMLITDGAAYLLAVTAVNIANVVVYKVFSGSPLKSTAVASLWTTSIWMMTQKLLLHLHAASIERRTQLQQAKPAELILPTIPWSFGRASIAHLTRSTPRYSLHLTPAFPRAFIESHTGRRKYADDVDEKVVTLMLGQGDGSAMSSFRAPGGVEADQCTTCTMAR</sequence>
<keyword evidence="1" id="KW-0812">Transmembrane</keyword>
<feature type="transmembrane region" description="Helical" evidence="1">
    <location>
        <begin position="149"/>
        <end position="171"/>
    </location>
</feature>
<dbReference type="STRING" id="1884261.A0A5C3R0L7"/>
<dbReference type="Proteomes" id="UP000305067">
    <property type="component" value="Unassembled WGS sequence"/>
</dbReference>
<protein>
    <submittedName>
        <fullName evidence="2">Uncharacterized protein</fullName>
    </submittedName>
</protein>
<gene>
    <name evidence="2" type="ORF">BDV98DRAFT_558484</name>
</gene>
<dbReference type="EMBL" id="ML178814">
    <property type="protein sequence ID" value="TFL07803.1"/>
    <property type="molecule type" value="Genomic_DNA"/>
</dbReference>
<keyword evidence="1" id="KW-0472">Membrane</keyword>
<evidence type="ECO:0000313" key="3">
    <source>
        <dbReference type="Proteomes" id="UP000305067"/>
    </source>
</evidence>
<keyword evidence="3" id="KW-1185">Reference proteome</keyword>
<feature type="transmembrane region" description="Helical" evidence="1">
    <location>
        <begin position="16"/>
        <end position="35"/>
    </location>
</feature>
<evidence type="ECO:0000256" key="1">
    <source>
        <dbReference type="SAM" id="Phobius"/>
    </source>
</evidence>
<feature type="transmembrane region" description="Helical" evidence="1">
    <location>
        <begin position="236"/>
        <end position="260"/>
    </location>
</feature>
<keyword evidence="1" id="KW-1133">Transmembrane helix</keyword>
<feature type="transmembrane region" description="Helical" evidence="1">
    <location>
        <begin position="183"/>
        <end position="204"/>
    </location>
</feature>
<dbReference type="AlphaFoldDB" id="A0A5C3R0L7"/>
<accession>A0A5C3R0L7</accession>